<accession>A0ABW5X8M6</accession>
<dbReference type="CDD" id="cd02966">
    <property type="entry name" value="TlpA_like_family"/>
    <property type="match status" value="1"/>
</dbReference>
<dbReference type="InterPro" id="IPR036249">
    <property type="entry name" value="Thioredoxin-like_sf"/>
</dbReference>
<name>A0ABW5X8M6_9FLAO</name>
<sequence>MKILLPLIIFFTLTTQSQGIEKDKTYFSTALSMHLKEYNERADRAYFYKDYKEGERLFKEFTSDFLEGTYMDNFKVRNLKKKPVHLYEFKKPMLLITYASWCIPGKGEIPALNQLADEYAKKVDIVVLFWDSHSKVKELAKQFNPKIKITFVDESTNEQDFVIRKLKHSLGLPTCFLISGDKKIMAIQRSVFPSFQTDEEIAYRKNFEAIDNSISKNLLLNFESEYADNLLGN</sequence>
<dbReference type="InterPro" id="IPR013766">
    <property type="entry name" value="Thioredoxin_domain"/>
</dbReference>
<dbReference type="Gene3D" id="3.40.30.10">
    <property type="entry name" value="Glutaredoxin"/>
    <property type="match status" value="1"/>
</dbReference>
<organism evidence="2 3">
    <name type="scientific">Christiangramia antarctica</name>
    <dbReference type="NCBI Taxonomy" id="2058158"/>
    <lineage>
        <taxon>Bacteria</taxon>
        <taxon>Pseudomonadati</taxon>
        <taxon>Bacteroidota</taxon>
        <taxon>Flavobacteriia</taxon>
        <taxon>Flavobacteriales</taxon>
        <taxon>Flavobacteriaceae</taxon>
        <taxon>Christiangramia</taxon>
    </lineage>
</organism>
<reference evidence="3" key="1">
    <citation type="journal article" date="2019" name="Int. J. Syst. Evol. Microbiol.">
        <title>The Global Catalogue of Microorganisms (GCM) 10K type strain sequencing project: providing services to taxonomists for standard genome sequencing and annotation.</title>
        <authorList>
            <consortium name="The Broad Institute Genomics Platform"/>
            <consortium name="The Broad Institute Genome Sequencing Center for Infectious Disease"/>
            <person name="Wu L."/>
            <person name="Ma J."/>
        </authorList>
    </citation>
    <scope>NUCLEOTIDE SEQUENCE [LARGE SCALE GENOMIC DNA]</scope>
    <source>
        <strain evidence="3">KCTC 52925</strain>
    </source>
</reference>
<keyword evidence="3" id="KW-1185">Reference proteome</keyword>
<evidence type="ECO:0000313" key="3">
    <source>
        <dbReference type="Proteomes" id="UP001597438"/>
    </source>
</evidence>
<dbReference type="SUPFAM" id="SSF52833">
    <property type="entry name" value="Thioredoxin-like"/>
    <property type="match status" value="1"/>
</dbReference>
<dbReference type="Pfam" id="PF00578">
    <property type="entry name" value="AhpC-TSA"/>
    <property type="match status" value="1"/>
</dbReference>
<evidence type="ECO:0000313" key="2">
    <source>
        <dbReference type="EMBL" id="MFD2835306.1"/>
    </source>
</evidence>
<dbReference type="RefSeq" id="WP_251741203.1">
    <property type="nucleotide sequence ID" value="NZ_JBHUOJ010000039.1"/>
</dbReference>
<comment type="caution">
    <text evidence="2">The sequence shown here is derived from an EMBL/GenBank/DDBJ whole genome shotgun (WGS) entry which is preliminary data.</text>
</comment>
<feature type="domain" description="Thioredoxin" evidence="1">
    <location>
        <begin position="65"/>
        <end position="212"/>
    </location>
</feature>
<dbReference type="InterPro" id="IPR000866">
    <property type="entry name" value="AhpC/TSA"/>
</dbReference>
<protein>
    <submittedName>
        <fullName evidence="2">TlpA family protein disulfide reductase</fullName>
    </submittedName>
</protein>
<dbReference type="PROSITE" id="PS51352">
    <property type="entry name" value="THIOREDOXIN_2"/>
    <property type="match status" value="1"/>
</dbReference>
<dbReference type="EMBL" id="JBHUOJ010000039">
    <property type="protein sequence ID" value="MFD2835306.1"/>
    <property type="molecule type" value="Genomic_DNA"/>
</dbReference>
<proteinExistence type="predicted"/>
<dbReference type="Proteomes" id="UP001597438">
    <property type="component" value="Unassembled WGS sequence"/>
</dbReference>
<gene>
    <name evidence="2" type="ORF">ACFSYS_18590</name>
</gene>
<evidence type="ECO:0000259" key="1">
    <source>
        <dbReference type="PROSITE" id="PS51352"/>
    </source>
</evidence>